<sequence>MPSDGANSRYYGPENPSLSCCCFCTKCHVLTGGKIVASLLTILYILNLCGSVVPLIIYGNPGCIVVSVCALIVIGLLWYGLLKEKENYMIPFIVCIIVYIVVMTLITILITIAVPILIAEDWHQSKHDKSVGFRAMLDTYSDKLKDSDTVLIALIILVVTANLTLFINVWIFYIIIRSYRFIKSKNDGQSIMMVSLTHAPTKV</sequence>
<keyword evidence="2" id="KW-1185">Reference proteome</keyword>
<evidence type="ECO:0000256" key="1">
    <source>
        <dbReference type="SAM" id="Phobius"/>
    </source>
</evidence>
<reference evidence="3" key="1">
    <citation type="submission" date="2022-11" db="UniProtKB">
        <authorList>
            <consortium name="WormBaseParasite"/>
        </authorList>
    </citation>
    <scope>IDENTIFICATION</scope>
</reference>
<accession>A0A914W9F1</accession>
<dbReference type="AlphaFoldDB" id="A0A914W9F1"/>
<feature type="transmembrane region" description="Helical" evidence="1">
    <location>
        <begin position="150"/>
        <end position="176"/>
    </location>
</feature>
<dbReference type="WBParaSite" id="PSAMB.scaffold3332size18729.g21073.t1">
    <property type="protein sequence ID" value="PSAMB.scaffold3332size18729.g21073.t1"/>
    <property type="gene ID" value="PSAMB.scaffold3332size18729.g21073"/>
</dbReference>
<evidence type="ECO:0000313" key="3">
    <source>
        <dbReference type="WBParaSite" id="PSAMB.scaffold3332size18729.g21073.t1"/>
    </source>
</evidence>
<keyword evidence="1" id="KW-0812">Transmembrane</keyword>
<keyword evidence="1" id="KW-1133">Transmembrane helix</keyword>
<feature type="transmembrane region" description="Helical" evidence="1">
    <location>
        <begin position="89"/>
        <end position="118"/>
    </location>
</feature>
<feature type="transmembrane region" description="Helical" evidence="1">
    <location>
        <begin position="64"/>
        <end position="82"/>
    </location>
</feature>
<name>A0A914W9F1_9BILA</name>
<feature type="transmembrane region" description="Helical" evidence="1">
    <location>
        <begin position="35"/>
        <end position="58"/>
    </location>
</feature>
<dbReference type="Proteomes" id="UP000887566">
    <property type="component" value="Unplaced"/>
</dbReference>
<evidence type="ECO:0000313" key="2">
    <source>
        <dbReference type="Proteomes" id="UP000887566"/>
    </source>
</evidence>
<protein>
    <submittedName>
        <fullName evidence="3">Lysosomal-associated transmembrane protein 4B</fullName>
    </submittedName>
</protein>
<keyword evidence="1" id="KW-0472">Membrane</keyword>
<organism evidence="2 3">
    <name type="scientific">Plectus sambesii</name>
    <dbReference type="NCBI Taxonomy" id="2011161"/>
    <lineage>
        <taxon>Eukaryota</taxon>
        <taxon>Metazoa</taxon>
        <taxon>Ecdysozoa</taxon>
        <taxon>Nematoda</taxon>
        <taxon>Chromadorea</taxon>
        <taxon>Plectida</taxon>
        <taxon>Plectina</taxon>
        <taxon>Plectoidea</taxon>
        <taxon>Plectidae</taxon>
        <taxon>Plectus</taxon>
    </lineage>
</organism>
<dbReference type="PANTHER" id="PTHR34851">
    <property type="entry name" value="PROTEIN CBG05235-RELATED"/>
    <property type="match status" value="1"/>
</dbReference>
<proteinExistence type="predicted"/>
<dbReference type="PANTHER" id="PTHR34851:SF5">
    <property type="entry name" value="MARVEL DOMAIN-CONTAINING PROTEIN"/>
    <property type="match status" value="1"/>
</dbReference>